<dbReference type="GO" id="GO:0042101">
    <property type="term" value="C:T cell receptor complex"/>
    <property type="evidence" value="ECO:0007669"/>
    <property type="project" value="UniProtKB-KW"/>
</dbReference>
<dbReference type="Gene3D" id="2.60.40.10">
    <property type="entry name" value="Immunoglobulins"/>
    <property type="match status" value="1"/>
</dbReference>
<dbReference type="InterPro" id="IPR003599">
    <property type="entry name" value="Ig_sub"/>
</dbReference>
<keyword evidence="6" id="KW-1279">T cell receptor</keyword>
<dbReference type="SMR" id="A0AA82WPH8"/>
<dbReference type="SMART" id="SM00406">
    <property type="entry name" value="IGv"/>
    <property type="match status" value="1"/>
</dbReference>
<keyword evidence="5" id="KW-0393">Immunoglobulin domain</keyword>
<feature type="disulfide bond" evidence="9">
    <location>
        <begin position="22"/>
        <end position="83"/>
    </location>
</feature>
<keyword evidence="4" id="KW-0675">Receptor</keyword>
<proteinExistence type="evidence at protein level"/>
<keyword evidence="2" id="KW-0391">Immunity</keyword>
<dbReference type="InterPro" id="IPR013106">
    <property type="entry name" value="Ig_V-set"/>
</dbReference>
<dbReference type="GO" id="GO:0002250">
    <property type="term" value="P:adaptive immune response"/>
    <property type="evidence" value="ECO:0007669"/>
    <property type="project" value="UniProtKB-KW"/>
</dbReference>
<feature type="domain" description="Ig-like" evidence="7">
    <location>
        <begin position="1"/>
        <end position="84"/>
    </location>
</feature>
<organism evidence="8">
    <name type="scientific">Okamejei kenojei</name>
    <name type="common">Ocellate spot skate</name>
    <name type="synonym">Raja kenojei</name>
    <dbReference type="NCBI Taxonomy" id="432798"/>
    <lineage>
        <taxon>Eukaryota</taxon>
        <taxon>Metazoa</taxon>
        <taxon>Chordata</taxon>
        <taxon>Craniata</taxon>
        <taxon>Vertebrata</taxon>
        <taxon>Chondrichthyes</taxon>
        <taxon>Elasmobranchii</taxon>
        <taxon>Batoidea</taxon>
        <taxon>Rajiformes</taxon>
        <taxon>Rajidae</taxon>
        <taxon>Okamejei</taxon>
    </lineage>
</organism>
<keyword evidence="3" id="KW-1064">Adaptive immunity</keyword>
<dbReference type="PDB" id="8HT3">
    <property type="method" value="X-ray"/>
    <property type="resolution" value="2.50 A"/>
    <property type="chains" value="A=1-104"/>
</dbReference>
<dbReference type="CDD" id="cd00099">
    <property type="entry name" value="IgV"/>
    <property type="match status" value="1"/>
</dbReference>
<keyword evidence="1" id="KW-0732">Signal</keyword>
<sequence length="104" mass="11517">VHVAQTPRSATKESGETLTINCALRDTSYGLHSTAWYRQTPGQSRRDQLTIGGRYVKTVNKPQKTFSLQIRNLVVEDTATYTCRGWVGGREGYEGAGTKLTVKP</sequence>
<name>A0AA82WPH8_OKAKE</name>
<evidence type="ECO:0000256" key="6">
    <source>
        <dbReference type="ARBA" id="ARBA00043266"/>
    </source>
</evidence>
<evidence type="ECO:0000259" key="7">
    <source>
        <dbReference type="PROSITE" id="PS50835"/>
    </source>
</evidence>
<dbReference type="PANTHER" id="PTHR19343:SF13">
    <property type="entry name" value="T CELL RECEPTOR ALPHA VARIABLE 21"/>
    <property type="match status" value="1"/>
</dbReference>
<dbReference type="PANTHER" id="PTHR19343">
    <property type="entry name" value="T CELL RECEPTOR ALPHA VARIABLE 1-2"/>
    <property type="match status" value="1"/>
</dbReference>
<dbReference type="InterPro" id="IPR036179">
    <property type="entry name" value="Ig-like_dom_sf"/>
</dbReference>
<evidence type="ECO:0000256" key="2">
    <source>
        <dbReference type="ARBA" id="ARBA00022859"/>
    </source>
</evidence>
<evidence type="ECO:0000256" key="3">
    <source>
        <dbReference type="ARBA" id="ARBA00023130"/>
    </source>
</evidence>
<evidence type="ECO:0000313" key="8">
    <source>
        <dbReference type="PDB" id="8HT3"/>
    </source>
</evidence>
<dbReference type="GO" id="GO:0042605">
    <property type="term" value="F:peptide antigen binding"/>
    <property type="evidence" value="ECO:0007669"/>
    <property type="project" value="TreeGrafter"/>
</dbReference>
<dbReference type="InterPro" id="IPR051006">
    <property type="entry name" value="TCR_variable_domain"/>
</dbReference>
<protein>
    <submittedName>
        <fullName evidence="8">New Antigen Receptor variable domain</fullName>
    </submittedName>
</protein>
<reference evidence="9" key="1">
    <citation type="journal article" date="2023" name="Front. Mar. Sci.">
        <title>Identification and characterization of IgNAR and VNAR repertoire from the ocellate spot skate (Okamejei kenojei).</title>
        <authorList>
            <person name="Wen J."/>
            <person name="Gong J."/>
            <person name="Li P."/>
            <person name="Deng P."/>
            <person name="Sun M."/>
            <person name="Wu Y."/>
            <person name="Tian C."/>
            <person name="Wang H."/>
            <person name="Bi Y."/>
        </authorList>
    </citation>
    <scope>X-RAY CRYSTALLOGRAPHY (2.50 ANGSTROMS)</scope>
    <scope>DISULFIDE BONDS</scope>
</reference>
<dbReference type="AlphaFoldDB" id="A0AA82WPH8"/>
<accession>A0AA82WPH8</accession>
<dbReference type="InterPro" id="IPR007110">
    <property type="entry name" value="Ig-like_dom"/>
</dbReference>
<dbReference type="SUPFAM" id="SSF48726">
    <property type="entry name" value="Immunoglobulin"/>
    <property type="match status" value="1"/>
</dbReference>
<evidence type="ECO:0000256" key="1">
    <source>
        <dbReference type="ARBA" id="ARBA00022729"/>
    </source>
</evidence>
<dbReference type="Pfam" id="PF07686">
    <property type="entry name" value="V-set"/>
    <property type="match status" value="1"/>
</dbReference>
<keyword evidence="9" id="KW-0002">3D-structure</keyword>
<dbReference type="PROSITE" id="PS50835">
    <property type="entry name" value="IG_LIKE"/>
    <property type="match status" value="1"/>
</dbReference>
<evidence type="ECO:0000256" key="4">
    <source>
        <dbReference type="ARBA" id="ARBA00023170"/>
    </source>
</evidence>
<dbReference type="SMART" id="SM00409">
    <property type="entry name" value="IG"/>
    <property type="match status" value="1"/>
</dbReference>
<dbReference type="InterPro" id="IPR013783">
    <property type="entry name" value="Ig-like_fold"/>
</dbReference>
<evidence type="ECO:0007829" key="9">
    <source>
        <dbReference type="PDB" id="8HT3"/>
    </source>
</evidence>
<evidence type="ECO:0000256" key="5">
    <source>
        <dbReference type="ARBA" id="ARBA00023319"/>
    </source>
</evidence>